<evidence type="ECO:0000256" key="4">
    <source>
        <dbReference type="ARBA" id="ARBA00022692"/>
    </source>
</evidence>
<evidence type="ECO:0000256" key="2">
    <source>
        <dbReference type="ARBA" id="ARBA00004687"/>
    </source>
</evidence>
<protein>
    <submittedName>
        <fullName evidence="9">Phosphatidylinositol glycan biosynthesis class F</fullName>
    </submittedName>
</protein>
<dbReference type="eggNOG" id="KOG3144">
    <property type="taxonomic scope" value="Eukaryota"/>
</dbReference>
<dbReference type="EMBL" id="LN902848">
    <property type="protein sequence ID" value="CDS43390.1"/>
    <property type="molecule type" value="Genomic_DNA"/>
</dbReference>
<dbReference type="STRING" id="6211.A0A068YF24"/>
<dbReference type="GO" id="GO:0006506">
    <property type="term" value="P:GPI anchor biosynthetic process"/>
    <property type="evidence" value="ECO:0007669"/>
    <property type="project" value="UniProtKB-UniPathway"/>
</dbReference>
<keyword evidence="10" id="KW-1185">Reference proteome</keyword>
<dbReference type="OrthoDB" id="17366at2759"/>
<dbReference type="InterPro" id="IPR009580">
    <property type="entry name" value="GPI_biosynthesis_protein_Pig-F"/>
</dbReference>
<evidence type="ECO:0000256" key="7">
    <source>
        <dbReference type="ARBA" id="ARBA00023136"/>
    </source>
</evidence>
<organism evidence="9 10">
    <name type="scientific">Echinococcus multilocularis</name>
    <name type="common">Fox tapeworm</name>
    <dbReference type="NCBI Taxonomy" id="6211"/>
    <lineage>
        <taxon>Eukaryota</taxon>
        <taxon>Metazoa</taxon>
        <taxon>Spiralia</taxon>
        <taxon>Lophotrochozoa</taxon>
        <taxon>Platyhelminthes</taxon>
        <taxon>Cestoda</taxon>
        <taxon>Eucestoda</taxon>
        <taxon>Cyclophyllidea</taxon>
        <taxon>Taeniidae</taxon>
        <taxon>Echinococcus</taxon>
    </lineage>
</organism>
<dbReference type="GO" id="GO:0005789">
    <property type="term" value="C:endoplasmic reticulum membrane"/>
    <property type="evidence" value="ECO:0007669"/>
    <property type="project" value="UniProtKB-SubCell"/>
</dbReference>
<gene>
    <name evidence="9" type="ORF">EmuJ_001114920</name>
</gene>
<feature type="transmembrane region" description="Helical" evidence="8">
    <location>
        <begin position="108"/>
        <end position="133"/>
    </location>
</feature>
<comment type="subcellular location">
    <subcellularLocation>
        <location evidence="1">Endoplasmic reticulum membrane</location>
        <topology evidence="1">Multi-pass membrane protein</topology>
    </subcellularLocation>
</comment>
<proteinExistence type="predicted"/>
<keyword evidence="4 8" id="KW-0812">Transmembrane</keyword>
<evidence type="ECO:0000256" key="8">
    <source>
        <dbReference type="SAM" id="Phobius"/>
    </source>
</evidence>
<keyword evidence="3" id="KW-0337">GPI-anchor biosynthesis</keyword>
<name>A0A068YF24_ECHMU</name>
<reference evidence="9" key="2">
    <citation type="submission" date="2015-11" db="EMBL/GenBank/DDBJ databases">
        <authorList>
            <person name="Zhang Y."/>
            <person name="Guo Z."/>
        </authorList>
    </citation>
    <scope>NUCLEOTIDE SEQUENCE</scope>
</reference>
<evidence type="ECO:0000256" key="6">
    <source>
        <dbReference type="ARBA" id="ARBA00022989"/>
    </source>
</evidence>
<feature type="transmembrane region" description="Helical" evidence="8">
    <location>
        <begin position="12"/>
        <end position="35"/>
    </location>
</feature>
<keyword evidence="5" id="KW-0256">Endoplasmic reticulum</keyword>
<dbReference type="AlphaFoldDB" id="A0A068YF24"/>
<feature type="transmembrane region" description="Helical" evidence="8">
    <location>
        <begin position="41"/>
        <end position="61"/>
    </location>
</feature>
<feature type="transmembrane region" description="Helical" evidence="8">
    <location>
        <begin position="81"/>
        <end position="102"/>
    </location>
</feature>
<evidence type="ECO:0000256" key="3">
    <source>
        <dbReference type="ARBA" id="ARBA00022502"/>
    </source>
</evidence>
<reference evidence="9" key="1">
    <citation type="journal article" date="2013" name="Nature">
        <title>The genomes of four tapeworm species reveal adaptations to parasitism.</title>
        <authorList>
            <person name="Tsai I.J."/>
            <person name="Zarowiecki M."/>
            <person name="Holroyd N."/>
            <person name="Garciarrubio A."/>
            <person name="Sanchez-Flores A."/>
            <person name="Brooks K.L."/>
            <person name="Tracey A."/>
            <person name="Bobes R.J."/>
            <person name="Fragoso G."/>
            <person name="Sciutto E."/>
            <person name="Aslett M."/>
            <person name="Beasley H."/>
            <person name="Bennett H.M."/>
            <person name="Cai J."/>
            <person name="Camicia F."/>
            <person name="Clark R."/>
            <person name="Cucher M."/>
            <person name="De Silva N."/>
            <person name="Day T.A."/>
            <person name="Deplazes P."/>
            <person name="Estrada K."/>
            <person name="Fernandez C."/>
            <person name="Holland P.W."/>
            <person name="Hou J."/>
            <person name="Hu S."/>
            <person name="Huckvale T."/>
            <person name="Hung S.S."/>
            <person name="Kamenetzky L."/>
            <person name="Keane J.A."/>
            <person name="Kiss F."/>
            <person name="Koziol U."/>
            <person name="Lambert O."/>
            <person name="Liu K."/>
            <person name="Luo X."/>
            <person name="Luo Y."/>
            <person name="Macchiaroli N."/>
            <person name="Nichol S."/>
            <person name="Paps J."/>
            <person name="Parkinson J."/>
            <person name="Pouchkina-Stantcheva N."/>
            <person name="Riddiford N."/>
            <person name="Rosenzvit M."/>
            <person name="Salinas G."/>
            <person name="Wasmuth J.D."/>
            <person name="Zamanian M."/>
            <person name="Zheng Y."/>
            <person name="Cai X."/>
            <person name="Soberon X."/>
            <person name="Olson P.D."/>
            <person name="Laclette J.P."/>
            <person name="Brehm K."/>
            <person name="Berriman M."/>
            <person name="Garciarrubio A."/>
            <person name="Bobes R.J."/>
            <person name="Fragoso G."/>
            <person name="Sanchez-Flores A."/>
            <person name="Estrada K."/>
            <person name="Cevallos M.A."/>
            <person name="Morett E."/>
            <person name="Gonzalez V."/>
            <person name="Portillo T."/>
            <person name="Ochoa-Leyva A."/>
            <person name="Jose M.V."/>
            <person name="Sciutto E."/>
            <person name="Landa A."/>
            <person name="Jimenez L."/>
            <person name="Valdes V."/>
            <person name="Carrero J.C."/>
            <person name="Larralde C."/>
            <person name="Morales-Montor J."/>
            <person name="Limon-Lason J."/>
            <person name="Soberon X."/>
            <person name="Laclette J.P."/>
        </authorList>
    </citation>
    <scope>NUCLEOTIDE SEQUENCE [LARGE SCALE GENOMIC DNA]</scope>
</reference>
<sequence>MRGSSGRNPLIFLIHYLIYTAIAYVTFVLFGAPVLSEQLETLSLSLLFAFLSGAPYLFNFLPTTERIGTVLWTPGTKAERFACCSFWCTLMGTWSSAFFLVLDWDRPWQAWPIPCVAGSLFGFIVGFGIYLLFPFKGPPCISLLHQTLDSADQVKIRFE</sequence>
<dbReference type="OMA" id="FHLISIM"/>
<evidence type="ECO:0000256" key="5">
    <source>
        <dbReference type="ARBA" id="ARBA00022824"/>
    </source>
</evidence>
<evidence type="ECO:0000313" key="10">
    <source>
        <dbReference type="Proteomes" id="UP000017246"/>
    </source>
</evidence>
<keyword evidence="6 8" id="KW-1133">Transmembrane helix</keyword>
<dbReference type="UniPathway" id="UPA00196"/>
<accession>A0A068YF24</accession>
<dbReference type="Proteomes" id="UP000017246">
    <property type="component" value="Unassembled WGS sequence"/>
</dbReference>
<keyword evidence="7 8" id="KW-0472">Membrane</keyword>
<dbReference type="Pfam" id="PF06699">
    <property type="entry name" value="PIG-F"/>
    <property type="match status" value="1"/>
</dbReference>
<evidence type="ECO:0000256" key="1">
    <source>
        <dbReference type="ARBA" id="ARBA00004477"/>
    </source>
</evidence>
<comment type="pathway">
    <text evidence="2">Glycolipid biosynthesis; glycosylphosphatidylinositol-anchor biosynthesis.</text>
</comment>
<evidence type="ECO:0000313" key="9">
    <source>
        <dbReference type="EMBL" id="CDS43390.1"/>
    </source>
</evidence>